<dbReference type="Pfam" id="PF12464">
    <property type="entry name" value="Mac"/>
    <property type="match status" value="1"/>
</dbReference>
<sequence>MHTGELYLPNDDEIIQDQIKKLDRLYDFNMTRPTQLDKRKEMLKEILHYDIRVEGMSGF</sequence>
<evidence type="ECO:0000256" key="1">
    <source>
        <dbReference type="ARBA" id="ARBA00007274"/>
    </source>
</evidence>
<dbReference type="Proteomes" id="UP001198612">
    <property type="component" value="Unassembled WGS sequence"/>
</dbReference>
<keyword evidence="2" id="KW-0808">Transferase</keyword>
<dbReference type="EMBL" id="JAJEQQ010000040">
    <property type="protein sequence ID" value="MCC2229194.1"/>
    <property type="molecule type" value="Genomic_DNA"/>
</dbReference>
<dbReference type="RefSeq" id="WP_195635400.1">
    <property type="nucleotide sequence ID" value="NZ_JAJEQQ010000040.1"/>
</dbReference>
<evidence type="ECO:0000256" key="2">
    <source>
        <dbReference type="ARBA" id="ARBA00022679"/>
    </source>
</evidence>
<organism evidence="4 5">
    <name type="scientific">Blautia fusiformis</name>
    <dbReference type="NCBI Taxonomy" id="2881264"/>
    <lineage>
        <taxon>Bacteria</taxon>
        <taxon>Bacillati</taxon>
        <taxon>Bacillota</taxon>
        <taxon>Clostridia</taxon>
        <taxon>Lachnospirales</taxon>
        <taxon>Lachnospiraceae</taxon>
        <taxon>Blautia</taxon>
    </lineage>
</organism>
<gene>
    <name evidence="4" type="ORF">LKD40_15550</name>
</gene>
<evidence type="ECO:0000259" key="3">
    <source>
        <dbReference type="SMART" id="SM01266"/>
    </source>
</evidence>
<protein>
    <recommendedName>
        <fullName evidence="3">Maltose/galactoside acetyltransferase domain-containing protein</fullName>
    </recommendedName>
</protein>
<dbReference type="GO" id="GO:0016407">
    <property type="term" value="F:acetyltransferase activity"/>
    <property type="evidence" value="ECO:0007669"/>
    <property type="project" value="InterPro"/>
</dbReference>
<dbReference type="InterPro" id="IPR024688">
    <property type="entry name" value="Mac_dom"/>
</dbReference>
<evidence type="ECO:0000313" key="5">
    <source>
        <dbReference type="Proteomes" id="UP001198612"/>
    </source>
</evidence>
<comment type="similarity">
    <text evidence="1">Belongs to the transferase hexapeptide repeat family.</text>
</comment>
<evidence type="ECO:0000313" key="4">
    <source>
        <dbReference type="EMBL" id="MCC2229194.1"/>
    </source>
</evidence>
<proteinExistence type="inferred from homology"/>
<reference evidence="4 5" key="1">
    <citation type="submission" date="2021-10" db="EMBL/GenBank/DDBJ databases">
        <title>Anaerobic single-cell dispensing facilitates the cultivation of human gut bacteria.</title>
        <authorList>
            <person name="Afrizal A."/>
        </authorList>
    </citation>
    <scope>NUCLEOTIDE SEQUENCE [LARGE SCALE GENOMIC DNA]</scope>
    <source>
        <strain evidence="4 5">CLA-AA-H217</strain>
    </source>
</reference>
<accession>A0AAW4WDI8</accession>
<keyword evidence="5" id="KW-1185">Reference proteome</keyword>
<name>A0AAW4WDI8_9FIRM</name>
<feature type="domain" description="Maltose/galactoside acetyltransferase" evidence="3">
    <location>
        <begin position="1"/>
        <end position="50"/>
    </location>
</feature>
<dbReference type="AlphaFoldDB" id="A0AAW4WDI8"/>
<comment type="caution">
    <text evidence="4">The sequence shown here is derived from an EMBL/GenBank/DDBJ whole genome shotgun (WGS) entry which is preliminary data.</text>
</comment>
<dbReference type="SMART" id="SM01266">
    <property type="entry name" value="Mac"/>
    <property type="match status" value="1"/>
</dbReference>